<gene>
    <name evidence="7" type="ORF">ACFQSB_32745</name>
</gene>
<evidence type="ECO:0000259" key="6">
    <source>
        <dbReference type="Pfam" id="PF00171"/>
    </source>
</evidence>
<comment type="similarity">
    <text evidence="1 5">Belongs to the aldehyde dehydrogenase family.</text>
</comment>
<sequence length="487" mass="50606">MEFLDPKIWSGSVYGGSGWTGSQAGDAAVIEPATGKEIGRAGIAGPADIATAAGQAARAQRAWAAASFEERAAVLRRAGRLFEDHAADIQHWLVRESGSIPGKAAFETHVAAQECYEAAALASQPPGEILPTAKQRLSLARRVPVGVVGVIAPFNAPLILGIRSVAPALALGNAVVFKPDPRTAVCGGVAIARVFEEAGLPAGLLHMLPGGVDAGEALVTDPRVRVVSFTGSTAAGRKVGELAARHLKRVHLELGGNSALIVLDDADVDLAVSAGAWGSFFHQGQICMTAGRHLVHASVKDEYVERLAAKADQMPVGDPATQQVALGPLIDRRQRDKVHALVTGSLDSGARLAAGGTYEELFYRPTVLTDLTTSAPAYAEEVFGPVAPVMPFSSLEEAASLAGDSEYGLSLGILTRDAMKGLALADLIPTGIVHINDQTVDDEAVAPFGGVGSSGTGSRFGGTRANIEAFTDTQWVTMQGDIARYPF</sequence>
<accession>A0ABW2PCD8</accession>
<keyword evidence="3" id="KW-0520">NAD</keyword>
<dbReference type="CDD" id="cd07152">
    <property type="entry name" value="ALDH_BenzADH"/>
    <property type="match status" value="1"/>
</dbReference>
<dbReference type="SUPFAM" id="SSF53720">
    <property type="entry name" value="ALDH-like"/>
    <property type="match status" value="1"/>
</dbReference>
<evidence type="ECO:0000256" key="5">
    <source>
        <dbReference type="RuleBase" id="RU003345"/>
    </source>
</evidence>
<comment type="caution">
    <text evidence="7">The sequence shown here is derived from an EMBL/GenBank/DDBJ whole genome shotgun (WGS) entry which is preliminary data.</text>
</comment>
<dbReference type="Pfam" id="PF00171">
    <property type="entry name" value="Aldedh"/>
    <property type="match status" value="1"/>
</dbReference>
<dbReference type="RefSeq" id="WP_380830704.1">
    <property type="nucleotide sequence ID" value="NZ_JBHTCG010000033.1"/>
</dbReference>
<keyword evidence="8" id="KW-1185">Reference proteome</keyword>
<dbReference type="InterPro" id="IPR016161">
    <property type="entry name" value="Ald_DH/histidinol_DH"/>
</dbReference>
<dbReference type="InterPro" id="IPR015590">
    <property type="entry name" value="Aldehyde_DH_dom"/>
</dbReference>
<dbReference type="Gene3D" id="3.40.605.10">
    <property type="entry name" value="Aldehyde Dehydrogenase, Chain A, domain 1"/>
    <property type="match status" value="1"/>
</dbReference>
<keyword evidence="2 5" id="KW-0560">Oxidoreductase</keyword>
<dbReference type="InterPro" id="IPR029510">
    <property type="entry name" value="Ald_DH_CS_GLU"/>
</dbReference>
<evidence type="ECO:0000313" key="7">
    <source>
        <dbReference type="EMBL" id="MFC7387019.1"/>
    </source>
</evidence>
<feature type="domain" description="Aldehyde dehydrogenase" evidence="6">
    <location>
        <begin position="19"/>
        <end position="476"/>
    </location>
</feature>
<dbReference type="InterPro" id="IPR016163">
    <property type="entry name" value="Ald_DH_C"/>
</dbReference>
<evidence type="ECO:0000256" key="1">
    <source>
        <dbReference type="ARBA" id="ARBA00009986"/>
    </source>
</evidence>
<dbReference type="Proteomes" id="UP001596496">
    <property type="component" value="Unassembled WGS sequence"/>
</dbReference>
<dbReference type="PANTHER" id="PTHR42986:SF1">
    <property type="entry name" value="BENZALDEHYDE DEHYDROGENASE YFMT"/>
    <property type="match status" value="1"/>
</dbReference>
<dbReference type="Gene3D" id="3.40.309.10">
    <property type="entry name" value="Aldehyde Dehydrogenase, Chain A, domain 2"/>
    <property type="match status" value="1"/>
</dbReference>
<organism evidence="7 8">
    <name type="scientific">Sphaerisporangium rhizosphaerae</name>
    <dbReference type="NCBI Taxonomy" id="2269375"/>
    <lineage>
        <taxon>Bacteria</taxon>
        <taxon>Bacillati</taxon>
        <taxon>Actinomycetota</taxon>
        <taxon>Actinomycetes</taxon>
        <taxon>Streptosporangiales</taxon>
        <taxon>Streptosporangiaceae</taxon>
        <taxon>Sphaerisporangium</taxon>
    </lineage>
</organism>
<dbReference type="EMBL" id="JBHTCG010000033">
    <property type="protein sequence ID" value="MFC7387019.1"/>
    <property type="molecule type" value="Genomic_DNA"/>
</dbReference>
<protein>
    <submittedName>
        <fullName evidence="7">Benzaldehyde dehydrogenase</fullName>
    </submittedName>
</protein>
<name>A0ABW2PCD8_9ACTN</name>
<dbReference type="InterPro" id="IPR016162">
    <property type="entry name" value="Ald_DH_N"/>
</dbReference>
<evidence type="ECO:0000256" key="4">
    <source>
        <dbReference type="PROSITE-ProRule" id="PRU10007"/>
    </source>
</evidence>
<evidence type="ECO:0000313" key="8">
    <source>
        <dbReference type="Proteomes" id="UP001596496"/>
    </source>
</evidence>
<proteinExistence type="inferred from homology"/>
<reference evidence="8" key="1">
    <citation type="journal article" date="2019" name="Int. J. Syst. Evol. Microbiol.">
        <title>The Global Catalogue of Microorganisms (GCM) 10K type strain sequencing project: providing services to taxonomists for standard genome sequencing and annotation.</title>
        <authorList>
            <consortium name="The Broad Institute Genomics Platform"/>
            <consortium name="The Broad Institute Genome Sequencing Center for Infectious Disease"/>
            <person name="Wu L."/>
            <person name="Ma J."/>
        </authorList>
    </citation>
    <scope>NUCLEOTIDE SEQUENCE [LARGE SCALE GENOMIC DNA]</scope>
    <source>
        <strain evidence="8">CECT 7649</strain>
    </source>
</reference>
<feature type="active site" evidence="4">
    <location>
        <position position="253"/>
    </location>
</feature>
<evidence type="ECO:0000256" key="2">
    <source>
        <dbReference type="ARBA" id="ARBA00023002"/>
    </source>
</evidence>
<evidence type="ECO:0000256" key="3">
    <source>
        <dbReference type="ARBA" id="ARBA00023027"/>
    </source>
</evidence>
<dbReference type="PANTHER" id="PTHR42986">
    <property type="entry name" value="BENZALDEHYDE DEHYDROGENASE YFMT"/>
    <property type="match status" value="1"/>
</dbReference>
<dbReference type="PROSITE" id="PS00687">
    <property type="entry name" value="ALDEHYDE_DEHYDR_GLU"/>
    <property type="match status" value="1"/>
</dbReference>